<protein>
    <recommendedName>
        <fullName evidence="3">C3H1-type domain-containing protein</fullName>
    </recommendedName>
</protein>
<dbReference type="EMBL" id="KV454415">
    <property type="protein sequence ID" value="ODQ63184.1"/>
    <property type="molecule type" value="Genomic_DNA"/>
</dbReference>
<keyword evidence="1" id="KW-0862">Zinc</keyword>
<keyword evidence="1" id="KW-0479">Metal-binding</keyword>
<feature type="region of interest" description="Disordered" evidence="2">
    <location>
        <begin position="103"/>
        <end position="127"/>
    </location>
</feature>
<accession>A0A1E3PD96</accession>
<feature type="zinc finger region" description="C3H1-type" evidence="1">
    <location>
        <begin position="840"/>
        <end position="863"/>
    </location>
</feature>
<sequence length="866" mass="95952">MLSTDYKLQQDTPGHKGFISDSTMSEYVIPSKPMEINISKSPVLKNDYLKNENPSELDIIIVDDNSNLQKRKSVSSAPQIYQLSEESNKTVSTKRFKVADSLSKSKPAKDIPNKSQHISSITSPTPVPNNAAEKYTTPLLGYSTSAESVFACSNPPAAIRQKIESLFTAFSFNEVRLVENLVTFLTSISEKHWKSEQDYFNVAISECIVYGIRDSFWRKISRNSSIIARIRNYLVSKIKEKNFLETEPVIRVLAKMSISKTVLDNFKLEKPLLLLDKKGDPSIKRLIKHILDFAQGPEISSDDESLDELQPNMKMDRPTIPVVLAQPVKRTAQAIPNPTVANTSPITASAPASKLVDKGNISIKSPSQPLLAINNTKPVTKKIVSGPPQTGNKGFFNKFGKSSTLLAGTTSSSTPNLSISAPSFKSTDSALYKPPVTLYKSPTPAVKTPTAPAARFSLGSTLDKLRASKTSTKPVTSDSSATTETVKVSKKKTVRFKSDKDLVEVRVFYKDADPDHTHTRNLKEARDLDREEVKSFNYHDAEEEEDLEYRPPISIQFNFNSSNSNMFGRGGSIQADSPEKKLQIDRESSVLVAIYSDDSDIPYSPAEPKAGDQDKAAANSCKKMIVPYELSHNVRYAEKFSQTNVDMSSDISKPTNWNSGNEVTGNNNLANLTSILNSLTRNSVTPSLQELYPTVALNNYSNNNREVPEPGYYNGPPQSDQVIPNLNQRPVSMGSDNALSNILRQLAQSSGGDAGSGGYQGNGMVMNDYSNQKTNYEYDNDRNNLQLNSVYTKASNDHRSRYADSPHPPSSEIIDLRLRDARPLVVSTATTQDMTKWTSLCKFFPLKKGCWRGDSCIYLHVRDNNY</sequence>
<dbReference type="AlphaFoldDB" id="A0A1E3PD96"/>
<evidence type="ECO:0000256" key="1">
    <source>
        <dbReference type="PROSITE-ProRule" id="PRU00723"/>
    </source>
</evidence>
<evidence type="ECO:0000313" key="5">
    <source>
        <dbReference type="Proteomes" id="UP000095009"/>
    </source>
</evidence>
<evidence type="ECO:0000313" key="4">
    <source>
        <dbReference type="EMBL" id="ODQ63184.1"/>
    </source>
</evidence>
<dbReference type="OrthoDB" id="4347at2759"/>
<evidence type="ECO:0000259" key="3">
    <source>
        <dbReference type="PROSITE" id="PS50103"/>
    </source>
</evidence>
<evidence type="ECO:0000256" key="2">
    <source>
        <dbReference type="SAM" id="MobiDB-lite"/>
    </source>
</evidence>
<organism evidence="4 5">
    <name type="scientific">Nadsonia fulvescens var. elongata DSM 6958</name>
    <dbReference type="NCBI Taxonomy" id="857566"/>
    <lineage>
        <taxon>Eukaryota</taxon>
        <taxon>Fungi</taxon>
        <taxon>Dikarya</taxon>
        <taxon>Ascomycota</taxon>
        <taxon>Saccharomycotina</taxon>
        <taxon>Dipodascomycetes</taxon>
        <taxon>Dipodascales</taxon>
        <taxon>Dipodascales incertae sedis</taxon>
        <taxon>Nadsonia</taxon>
    </lineage>
</organism>
<keyword evidence="5" id="KW-1185">Reference proteome</keyword>
<name>A0A1E3PD96_9ASCO</name>
<dbReference type="InterPro" id="IPR000571">
    <property type="entry name" value="Znf_CCCH"/>
</dbReference>
<feature type="compositionally biased region" description="Polar residues" evidence="2">
    <location>
        <begin position="113"/>
        <end position="124"/>
    </location>
</feature>
<feature type="domain" description="C3H1-type" evidence="3">
    <location>
        <begin position="840"/>
        <end position="863"/>
    </location>
</feature>
<gene>
    <name evidence="4" type="ORF">NADFUDRAFT_84379</name>
</gene>
<dbReference type="GO" id="GO:0008270">
    <property type="term" value="F:zinc ion binding"/>
    <property type="evidence" value="ECO:0007669"/>
    <property type="project" value="UniProtKB-KW"/>
</dbReference>
<keyword evidence="1" id="KW-0863">Zinc-finger</keyword>
<proteinExistence type="predicted"/>
<dbReference type="Proteomes" id="UP000095009">
    <property type="component" value="Unassembled WGS sequence"/>
</dbReference>
<dbReference type="PROSITE" id="PS50103">
    <property type="entry name" value="ZF_C3H1"/>
    <property type="match status" value="1"/>
</dbReference>
<reference evidence="4 5" key="1">
    <citation type="journal article" date="2016" name="Proc. Natl. Acad. Sci. U.S.A.">
        <title>Comparative genomics of biotechnologically important yeasts.</title>
        <authorList>
            <person name="Riley R."/>
            <person name="Haridas S."/>
            <person name="Wolfe K.H."/>
            <person name="Lopes M.R."/>
            <person name="Hittinger C.T."/>
            <person name="Goeker M."/>
            <person name="Salamov A.A."/>
            <person name="Wisecaver J.H."/>
            <person name="Long T.M."/>
            <person name="Calvey C.H."/>
            <person name="Aerts A.L."/>
            <person name="Barry K.W."/>
            <person name="Choi C."/>
            <person name="Clum A."/>
            <person name="Coughlan A.Y."/>
            <person name="Deshpande S."/>
            <person name="Douglass A.P."/>
            <person name="Hanson S.J."/>
            <person name="Klenk H.-P."/>
            <person name="LaButti K.M."/>
            <person name="Lapidus A."/>
            <person name="Lindquist E.A."/>
            <person name="Lipzen A.M."/>
            <person name="Meier-Kolthoff J.P."/>
            <person name="Ohm R.A."/>
            <person name="Otillar R.P."/>
            <person name="Pangilinan J.L."/>
            <person name="Peng Y."/>
            <person name="Rokas A."/>
            <person name="Rosa C.A."/>
            <person name="Scheuner C."/>
            <person name="Sibirny A.A."/>
            <person name="Slot J.C."/>
            <person name="Stielow J.B."/>
            <person name="Sun H."/>
            <person name="Kurtzman C.P."/>
            <person name="Blackwell M."/>
            <person name="Grigoriev I.V."/>
            <person name="Jeffries T.W."/>
        </authorList>
    </citation>
    <scope>NUCLEOTIDE SEQUENCE [LARGE SCALE GENOMIC DNA]</scope>
    <source>
        <strain evidence="4 5">DSM 6958</strain>
    </source>
</reference>
<dbReference type="STRING" id="857566.A0A1E3PD96"/>